<dbReference type="Proteomes" id="UP000737018">
    <property type="component" value="Unassembled WGS sequence"/>
</dbReference>
<sequence>MITSSGRSDAIVRARPFLSGQSWCWKCEKTGCVGKNCFQHCKFSSDGKSIDGPWYLQEPLYLRWKQWDYHSDCRHNCMLAREEERGQLSHKPIKYHGKRPFRRVYGTQEPVAVALSALNLSMQFNGWVSFFILLYYKLPLRPDKRTYYEYTGLWQVYGILSMNSWFWSAVFHSRNDGTAIRAVETIRESEADAAVSVLGEMDAWIICPFFLQGGRYTIDDVHYVVDSDKLVPAGDTEFAKDAAFGYKASNLREWVEEKTGGRIPASKVTSISIQLLRKGGPDAIFERLCNLPKEKNNTPEETENENRQKLEDSEAAEQYCAKIGRPDAYMQLLDMYLDPQDGKEPMFKAAVRLLHNHGESLDPLQVLEKLSPDMPLQLASETILRMFRARLHHHRQGDLHERVDIVACLGGDGVILHASNLFRDVVPPVVSFNLGSLGFLTSHTFDDYKQDLIRCLNWNERLDQKAL</sequence>
<keyword evidence="2" id="KW-0337">GPI-anchor biosynthesis</keyword>
<dbReference type="InterPro" id="IPR017438">
    <property type="entry name" value="ATP-NAD_kinase_N"/>
</dbReference>
<dbReference type="AlphaFoldDB" id="A0A8J4VAQ1"/>
<evidence type="ECO:0000259" key="4">
    <source>
        <dbReference type="Pfam" id="PF07005"/>
    </source>
</evidence>
<dbReference type="GO" id="GO:0000139">
    <property type="term" value="C:Golgi membrane"/>
    <property type="evidence" value="ECO:0007669"/>
    <property type="project" value="UniProtKB-SubCell"/>
</dbReference>
<dbReference type="Pfam" id="PF07005">
    <property type="entry name" value="SBD_N"/>
    <property type="match status" value="1"/>
</dbReference>
<dbReference type="GO" id="GO:0005789">
    <property type="term" value="C:endoplasmic reticulum membrane"/>
    <property type="evidence" value="ECO:0007669"/>
    <property type="project" value="TreeGrafter"/>
</dbReference>
<dbReference type="SUPFAM" id="SSF111331">
    <property type="entry name" value="NAD kinase/diacylglycerol kinase-like"/>
    <property type="match status" value="1"/>
</dbReference>
<dbReference type="PANTHER" id="PTHR13148:SF20">
    <property type="entry name" value="POST-GPI ATTACHMENT TO PROTEINS FACTOR 3"/>
    <property type="match status" value="1"/>
</dbReference>
<comment type="caution">
    <text evidence="5">The sequence shown here is derived from an EMBL/GenBank/DDBJ whole genome shotgun (WGS) entry which is preliminary data.</text>
</comment>
<evidence type="ECO:0000256" key="1">
    <source>
        <dbReference type="ARBA" id="ARBA00010995"/>
    </source>
</evidence>
<dbReference type="GO" id="GO:0006506">
    <property type="term" value="P:GPI anchor biosynthetic process"/>
    <property type="evidence" value="ECO:0007669"/>
    <property type="project" value="UniProtKB-KW"/>
</dbReference>
<comment type="similarity">
    <text evidence="1">Belongs to the NAD kinase family.</text>
</comment>
<dbReference type="InterPro" id="IPR037051">
    <property type="entry name" value="4-carb_acid_sugar_kinase_N_sf"/>
</dbReference>
<dbReference type="InterPro" id="IPR010737">
    <property type="entry name" value="4-carb_acid_sugar_kinase_N"/>
</dbReference>
<reference evidence="5" key="1">
    <citation type="submission" date="2020-03" db="EMBL/GenBank/DDBJ databases">
        <title>Castanea mollissima Vanexum genome sequencing.</title>
        <authorList>
            <person name="Staton M."/>
        </authorList>
    </citation>
    <scope>NUCLEOTIDE SEQUENCE</scope>
    <source>
        <tissue evidence="5">Leaf</tissue>
    </source>
</reference>
<dbReference type="GO" id="GO:0006741">
    <property type="term" value="P:NADP+ biosynthetic process"/>
    <property type="evidence" value="ECO:0007669"/>
    <property type="project" value="InterPro"/>
</dbReference>
<evidence type="ECO:0000313" key="6">
    <source>
        <dbReference type="Proteomes" id="UP000737018"/>
    </source>
</evidence>
<dbReference type="InterPro" id="IPR016064">
    <property type="entry name" value="NAD/diacylglycerol_kinase_sf"/>
</dbReference>
<name>A0A8J4VAQ1_9ROSI</name>
<dbReference type="Gene3D" id="3.40.50.10330">
    <property type="entry name" value="Probable inorganic polyphosphate/atp-NAD kinase, domain 1"/>
    <property type="match status" value="1"/>
</dbReference>
<organism evidence="5 6">
    <name type="scientific">Castanea mollissima</name>
    <name type="common">Chinese chestnut</name>
    <dbReference type="NCBI Taxonomy" id="60419"/>
    <lineage>
        <taxon>Eukaryota</taxon>
        <taxon>Viridiplantae</taxon>
        <taxon>Streptophyta</taxon>
        <taxon>Embryophyta</taxon>
        <taxon>Tracheophyta</taxon>
        <taxon>Spermatophyta</taxon>
        <taxon>Magnoliopsida</taxon>
        <taxon>eudicotyledons</taxon>
        <taxon>Gunneridae</taxon>
        <taxon>Pentapetalae</taxon>
        <taxon>rosids</taxon>
        <taxon>fabids</taxon>
        <taxon>Fagales</taxon>
        <taxon>Fagaceae</taxon>
        <taxon>Castanea</taxon>
    </lineage>
</organism>
<feature type="compositionally biased region" description="Basic and acidic residues" evidence="3">
    <location>
        <begin position="292"/>
        <end position="312"/>
    </location>
</feature>
<protein>
    <recommendedName>
        <fullName evidence="2">Post-GPI attachment to proteins factor 3</fullName>
    </recommendedName>
</protein>
<dbReference type="OrthoDB" id="419770at2759"/>
<evidence type="ECO:0000256" key="2">
    <source>
        <dbReference type="RuleBase" id="RU365066"/>
    </source>
</evidence>
<comment type="similarity">
    <text evidence="2">Belongs to the PGAP3 family.</text>
</comment>
<comment type="function">
    <text evidence="2">Involved in the lipid remodeling steps of GPI-anchor maturation.</text>
</comment>
<dbReference type="InterPro" id="IPR007217">
    <property type="entry name" value="Per1-like"/>
</dbReference>
<dbReference type="Gene3D" id="3.40.50.10840">
    <property type="entry name" value="Putative sugar-binding, N-terminal domain"/>
    <property type="match status" value="1"/>
</dbReference>
<keyword evidence="2" id="KW-0333">Golgi apparatus</keyword>
<dbReference type="Pfam" id="PF01513">
    <property type="entry name" value="NAD_kinase"/>
    <property type="match status" value="1"/>
</dbReference>
<evidence type="ECO:0000256" key="3">
    <source>
        <dbReference type="SAM" id="MobiDB-lite"/>
    </source>
</evidence>
<dbReference type="GO" id="GO:0016788">
    <property type="term" value="F:hydrolase activity, acting on ester bonds"/>
    <property type="evidence" value="ECO:0007669"/>
    <property type="project" value="TreeGrafter"/>
</dbReference>
<dbReference type="InterPro" id="IPR002504">
    <property type="entry name" value="NADK"/>
</dbReference>
<feature type="domain" description="Four-carbon acid sugar kinase N-terminal" evidence="4">
    <location>
        <begin position="189"/>
        <end position="292"/>
    </location>
</feature>
<accession>A0A8J4VAQ1</accession>
<keyword evidence="6" id="KW-1185">Reference proteome</keyword>
<dbReference type="PANTHER" id="PTHR13148">
    <property type="entry name" value="PER1-RELATED"/>
    <property type="match status" value="1"/>
</dbReference>
<dbReference type="GO" id="GO:0003951">
    <property type="term" value="F:NAD+ kinase activity"/>
    <property type="evidence" value="ECO:0007669"/>
    <property type="project" value="InterPro"/>
</dbReference>
<dbReference type="EMBL" id="JRKL02005189">
    <property type="protein sequence ID" value="KAF3950952.1"/>
    <property type="molecule type" value="Genomic_DNA"/>
</dbReference>
<feature type="region of interest" description="Disordered" evidence="3">
    <location>
        <begin position="292"/>
        <end position="313"/>
    </location>
</feature>
<gene>
    <name evidence="5" type="ORF">CMV_023351</name>
</gene>
<comment type="subcellular location">
    <subcellularLocation>
        <location evidence="2">Golgi apparatus membrane</location>
        <topology evidence="2">Multi-pass membrane protein</topology>
    </subcellularLocation>
</comment>
<dbReference type="Pfam" id="PF04080">
    <property type="entry name" value="Per1"/>
    <property type="match status" value="1"/>
</dbReference>
<dbReference type="SUPFAM" id="SSF142764">
    <property type="entry name" value="YgbK-like"/>
    <property type="match status" value="1"/>
</dbReference>
<proteinExistence type="inferred from homology"/>
<evidence type="ECO:0000313" key="5">
    <source>
        <dbReference type="EMBL" id="KAF3950952.1"/>
    </source>
</evidence>